<feature type="modified residue" description="4-aspartylphosphate" evidence="2">
    <location>
        <position position="53"/>
    </location>
</feature>
<dbReference type="GO" id="GO:0000160">
    <property type="term" value="P:phosphorelay signal transduction system"/>
    <property type="evidence" value="ECO:0007669"/>
    <property type="project" value="InterPro"/>
</dbReference>
<dbReference type="AlphaFoldDB" id="A0A2P6MK28"/>
<dbReference type="OrthoDB" id="9797769at2"/>
<dbReference type="Pfam" id="PF00072">
    <property type="entry name" value="Response_reg"/>
    <property type="match status" value="1"/>
</dbReference>
<keyword evidence="5" id="KW-1185">Reference proteome</keyword>
<evidence type="ECO:0000259" key="3">
    <source>
        <dbReference type="PROSITE" id="PS50110"/>
    </source>
</evidence>
<dbReference type="InterPro" id="IPR011006">
    <property type="entry name" value="CheY-like_superfamily"/>
</dbReference>
<dbReference type="InterPro" id="IPR050595">
    <property type="entry name" value="Bact_response_regulator"/>
</dbReference>
<evidence type="ECO:0000313" key="5">
    <source>
        <dbReference type="Proteomes" id="UP000243650"/>
    </source>
</evidence>
<reference evidence="4 5" key="1">
    <citation type="submission" date="2018-03" db="EMBL/GenBank/DDBJ databases">
        <title>Bacillus urumqiensis sp. nov., a moderately haloalkaliphilic bacterium isolated from a salt lake.</title>
        <authorList>
            <person name="Zhao B."/>
            <person name="Liao Z."/>
        </authorList>
    </citation>
    <scope>NUCLEOTIDE SEQUENCE [LARGE SCALE GENOMIC DNA]</scope>
    <source>
        <strain evidence="4 5">BZ-SZ-XJ18</strain>
    </source>
</reference>
<dbReference type="SUPFAM" id="SSF52172">
    <property type="entry name" value="CheY-like"/>
    <property type="match status" value="1"/>
</dbReference>
<evidence type="ECO:0000256" key="1">
    <source>
        <dbReference type="ARBA" id="ARBA00022553"/>
    </source>
</evidence>
<keyword evidence="1 2" id="KW-0597">Phosphoprotein</keyword>
<comment type="caution">
    <text evidence="4">The sequence shown here is derived from an EMBL/GenBank/DDBJ whole genome shotgun (WGS) entry which is preliminary data.</text>
</comment>
<organism evidence="4 5">
    <name type="scientific">Alkalicoccus urumqiensis</name>
    <name type="common">Bacillus urumqiensis</name>
    <dbReference type="NCBI Taxonomy" id="1548213"/>
    <lineage>
        <taxon>Bacteria</taxon>
        <taxon>Bacillati</taxon>
        <taxon>Bacillota</taxon>
        <taxon>Bacilli</taxon>
        <taxon>Bacillales</taxon>
        <taxon>Bacillaceae</taxon>
        <taxon>Alkalicoccus</taxon>
    </lineage>
</organism>
<dbReference type="PANTHER" id="PTHR44591:SF25">
    <property type="entry name" value="CHEMOTAXIS TWO-COMPONENT RESPONSE REGULATOR"/>
    <property type="match status" value="1"/>
</dbReference>
<evidence type="ECO:0000313" key="4">
    <source>
        <dbReference type="EMBL" id="PRO66640.1"/>
    </source>
</evidence>
<gene>
    <name evidence="4" type="ORF">C6I21_04675</name>
</gene>
<feature type="domain" description="Response regulatory" evidence="3">
    <location>
        <begin position="4"/>
        <end position="119"/>
    </location>
</feature>
<evidence type="ECO:0000256" key="2">
    <source>
        <dbReference type="PROSITE-ProRule" id="PRU00169"/>
    </source>
</evidence>
<dbReference type="EMBL" id="PVNS01000003">
    <property type="protein sequence ID" value="PRO66640.1"/>
    <property type="molecule type" value="Genomic_DNA"/>
</dbReference>
<dbReference type="Proteomes" id="UP000243650">
    <property type="component" value="Unassembled WGS sequence"/>
</dbReference>
<dbReference type="CDD" id="cd17546">
    <property type="entry name" value="REC_hyHK_CKI1_RcsC-like"/>
    <property type="match status" value="1"/>
</dbReference>
<proteinExistence type="predicted"/>
<dbReference type="SMART" id="SM00448">
    <property type="entry name" value="REC"/>
    <property type="match status" value="1"/>
</dbReference>
<dbReference type="PANTHER" id="PTHR44591">
    <property type="entry name" value="STRESS RESPONSE REGULATOR PROTEIN 1"/>
    <property type="match status" value="1"/>
</dbReference>
<name>A0A2P6MK28_ALKUR</name>
<accession>A0A2P6MK28</accession>
<protein>
    <submittedName>
        <fullName evidence="4">Response regulator</fullName>
    </submittedName>
</protein>
<dbReference type="Gene3D" id="3.40.50.2300">
    <property type="match status" value="1"/>
</dbReference>
<dbReference type="RefSeq" id="WP_105958276.1">
    <property type="nucleotide sequence ID" value="NZ_PVNS01000003.1"/>
</dbReference>
<dbReference type="InterPro" id="IPR001789">
    <property type="entry name" value="Sig_transdc_resp-reg_receiver"/>
</dbReference>
<dbReference type="PROSITE" id="PS50110">
    <property type="entry name" value="RESPONSE_REGULATORY"/>
    <property type="match status" value="1"/>
</dbReference>
<sequence length="119" mass="12922">MTKTILVADDDDILRMLICDTLEDLGHDIEEAVDGGEAYEKLAAGGYDAAVVDYMMPKKTGLEVIEALSGDIKEKTTIIMLTAKAQEQDRQAALDAGARYFIAKPFSPVELEALVSDIL</sequence>